<dbReference type="Proteomes" id="UP000315343">
    <property type="component" value="Unassembled WGS sequence"/>
</dbReference>
<evidence type="ECO:0000256" key="2">
    <source>
        <dbReference type="ARBA" id="ARBA00012937"/>
    </source>
</evidence>
<dbReference type="GO" id="GO:0004356">
    <property type="term" value="F:glutamine synthetase activity"/>
    <property type="evidence" value="ECO:0007669"/>
    <property type="project" value="UniProtKB-EC"/>
</dbReference>
<dbReference type="GO" id="GO:0016020">
    <property type="term" value="C:membrane"/>
    <property type="evidence" value="ECO:0007669"/>
    <property type="project" value="TreeGrafter"/>
</dbReference>
<proteinExistence type="inferred from homology"/>
<dbReference type="PANTHER" id="PTHR43407">
    <property type="entry name" value="GLUTAMINE SYNTHETASE"/>
    <property type="match status" value="1"/>
</dbReference>
<sequence length="632" mass="72467">MGKMIYTIKPEHHGIQDITRILEEHPEIQFVSFMGVDIGGNGTDEKIPVKLFVKDMEDMLKYGIQTDGSSVELQGIADLNDAKVDILPDVDCTWFVDYNYEYYNDENGLPVGTLKIPSFIIHSGKQVCSRSILKRAGLNFQNELMEIFKKHPELTKNYGFNHDDVEEIVLTSATELEMWVKTPEQSADFEELHTSQVLKEQYWKRTMGTVRTVLEKIMDQLECYDLKPEMAHKEVGGIANRIDAKGRITHVMEQLEIDWRFSTTLQTADNEIFIRELIEDQFRHHGLEVLFKAKPIEGVAGNGEHVHLGAAVKLKNGKRINLFAPVDMKNQYLSEIGYGALMGILKNYEVINPIVTATNDAFNRLKPGFEAPICTVTSLGGSKESPSRNRSVLVGVIRDSNSPLATRFELRSPNPYSNTYLVLAASYQAMLDGIEKVTDAGRSMDELEKEISKKYGEEGFYLEKFREYRSEEDVFERFTEEERNKLYGKAPATVWENLSAFESNELKQQVLKKGDVFSCELINSFKESTVQKWKNELKGRIIHDNIMLLKTFVKLHDEQNHATDLDVVNWEKIVYLKTKLMKDSMTKKCIFTKIKNALAEGDFDTASELQKQMNEKMTEIRGLYIQYKNNIF</sequence>
<dbReference type="SMART" id="SM01230">
    <property type="entry name" value="Gln-synt_C"/>
    <property type="match status" value="1"/>
</dbReference>
<dbReference type="EMBL" id="VLKH01000007">
    <property type="protein sequence ID" value="TWH78972.1"/>
    <property type="molecule type" value="Genomic_DNA"/>
</dbReference>
<name>A0A562J722_9FIRM</name>
<evidence type="ECO:0000256" key="4">
    <source>
        <dbReference type="RuleBase" id="RU000384"/>
    </source>
</evidence>
<dbReference type="InterPro" id="IPR014746">
    <property type="entry name" value="Gln_synth/guanido_kin_cat_dom"/>
</dbReference>
<feature type="domain" description="GS catalytic" evidence="5">
    <location>
        <begin position="129"/>
        <end position="552"/>
    </location>
</feature>
<comment type="caution">
    <text evidence="6">The sequence shown here is derived from an EMBL/GenBank/DDBJ whole genome shotgun (WGS) entry which is preliminary data.</text>
</comment>
<evidence type="ECO:0000256" key="1">
    <source>
        <dbReference type="ARBA" id="ARBA00009897"/>
    </source>
</evidence>
<dbReference type="SUPFAM" id="SSF54368">
    <property type="entry name" value="Glutamine synthetase, N-terminal domain"/>
    <property type="match status" value="1"/>
</dbReference>
<dbReference type="EC" id="6.3.1.2" evidence="2"/>
<dbReference type="GO" id="GO:0019740">
    <property type="term" value="P:nitrogen utilization"/>
    <property type="evidence" value="ECO:0007669"/>
    <property type="project" value="TreeGrafter"/>
</dbReference>
<protein>
    <recommendedName>
        <fullName evidence="2">glutamine synthetase</fullName>
        <ecNumber evidence="2">6.3.1.2</ecNumber>
    </recommendedName>
</protein>
<organism evidence="6 7">
    <name type="scientific">Sedimentibacter saalensis</name>
    <dbReference type="NCBI Taxonomy" id="130788"/>
    <lineage>
        <taxon>Bacteria</taxon>
        <taxon>Bacillati</taxon>
        <taxon>Bacillota</taxon>
        <taxon>Tissierellia</taxon>
        <taxon>Sedimentibacter</taxon>
    </lineage>
</organism>
<dbReference type="InterPro" id="IPR036651">
    <property type="entry name" value="Gln_synt_N_sf"/>
</dbReference>
<evidence type="ECO:0000313" key="7">
    <source>
        <dbReference type="Proteomes" id="UP000315343"/>
    </source>
</evidence>
<dbReference type="RefSeq" id="WP_145084110.1">
    <property type="nucleotide sequence ID" value="NZ_JAYFNS010000002.1"/>
</dbReference>
<evidence type="ECO:0000313" key="6">
    <source>
        <dbReference type="EMBL" id="TWH78972.1"/>
    </source>
</evidence>
<dbReference type="PANTHER" id="PTHR43407:SF1">
    <property type="entry name" value="LENGSIN"/>
    <property type="match status" value="1"/>
</dbReference>
<evidence type="ECO:0000259" key="5">
    <source>
        <dbReference type="PROSITE" id="PS51987"/>
    </source>
</evidence>
<dbReference type="Pfam" id="PF00120">
    <property type="entry name" value="Gln-synt_C"/>
    <property type="match status" value="1"/>
</dbReference>
<dbReference type="Gene3D" id="3.30.590.10">
    <property type="entry name" value="Glutamine synthetase/guanido kinase, catalytic domain"/>
    <property type="match status" value="1"/>
</dbReference>
<gene>
    <name evidence="6" type="ORF">LY60_02498</name>
</gene>
<dbReference type="GO" id="GO:0006542">
    <property type="term" value="P:glutamine biosynthetic process"/>
    <property type="evidence" value="ECO:0007669"/>
    <property type="project" value="InterPro"/>
</dbReference>
<dbReference type="AlphaFoldDB" id="A0A562J722"/>
<dbReference type="GO" id="GO:0005737">
    <property type="term" value="C:cytoplasm"/>
    <property type="evidence" value="ECO:0007669"/>
    <property type="project" value="TreeGrafter"/>
</dbReference>
<dbReference type="SUPFAM" id="SSF55931">
    <property type="entry name" value="Glutamine synthetase/guanido kinase"/>
    <property type="match status" value="1"/>
</dbReference>
<evidence type="ECO:0000256" key="3">
    <source>
        <dbReference type="PROSITE-ProRule" id="PRU01331"/>
    </source>
</evidence>
<dbReference type="OrthoDB" id="9807095at2"/>
<reference evidence="6 7" key="1">
    <citation type="submission" date="2019-07" db="EMBL/GenBank/DDBJ databases">
        <title>Genomic Encyclopedia of Type Strains, Phase I: the one thousand microbial genomes (KMG-I) project.</title>
        <authorList>
            <person name="Kyrpides N."/>
        </authorList>
    </citation>
    <scope>NUCLEOTIDE SEQUENCE [LARGE SCALE GENOMIC DNA]</scope>
    <source>
        <strain evidence="6 7">DSM 13558</strain>
    </source>
</reference>
<accession>A0A562J722</accession>
<dbReference type="PROSITE" id="PS51987">
    <property type="entry name" value="GS_CATALYTIC"/>
    <property type="match status" value="1"/>
</dbReference>
<dbReference type="InterPro" id="IPR008146">
    <property type="entry name" value="Gln_synth_cat_dom"/>
</dbReference>
<keyword evidence="7" id="KW-1185">Reference proteome</keyword>
<comment type="similarity">
    <text evidence="1 3 4">Belongs to the glutamine synthetase family.</text>
</comment>